<keyword evidence="8" id="KW-1185">Reference proteome</keyword>
<evidence type="ECO:0000313" key="7">
    <source>
        <dbReference type="EMBL" id="KAK6538543.1"/>
    </source>
</evidence>
<proteinExistence type="inferred from homology"/>
<feature type="region of interest" description="Disordered" evidence="6">
    <location>
        <begin position="187"/>
        <end position="216"/>
    </location>
</feature>
<dbReference type="EMBL" id="JAVHJO010000007">
    <property type="protein sequence ID" value="KAK6538543.1"/>
    <property type="molecule type" value="Genomic_DNA"/>
</dbReference>
<dbReference type="PANTHER" id="PTHR10741">
    <property type="entry name" value="TRANSLIN AND TRANSLIN ASSOCIATED PROTEIN X"/>
    <property type="match status" value="1"/>
</dbReference>
<dbReference type="Gene3D" id="1.20.58.200">
    <property type="entry name" value="Translin, domain 2"/>
    <property type="match status" value="1"/>
</dbReference>
<keyword evidence="4" id="KW-0963">Cytoplasm</keyword>
<reference evidence="7 8" key="1">
    <citation type="submission" date="2019-10" db="EMBL/GenBank/DDBJ databases">
        <authorList>
            <person name="Palmer J.M."/>
        </authorList>
    </citation>
    <scope>NUCLEOTIDE SEQUENCE [LARGE SCALE GENOMIC DNA]</scope>
    <source>
        <strain evidence="7 8">TWF694</strain>
    </source>
</reference>
<dbReference type="GO" id="GO:0043565">
    <property type="term" value="F:sequence-specific DNA binding"/>
    <property type="evidence" value="ECO:0007669"/>
    <property type="project" value="InterPro"/>
</dbReference>
<evidence type="ECO:0000256" key="5">
    <source>
        <dbReference type="ARBA" id="ARBA00023242"/>
    </source>
</evidence>
<keyword evidence="5" id="KW-0539">Nucleus</keyword>
<dbReference type="InterPro" id="IPR036081">
    <property type="entry name" value="Translin_sf"/>
</dbReference>
<feature type="compositionally biased region" description="Polar residues" evidence="6">
    <location>
        <begin position="13"/>
        <end position="27"/>
    </location>
</feature>
<dbReference type="AlphaFoldDB" id="A0AAV9X9E2"/>
<dbReference type="GO" id="GO:0005737">
    <property type="term" value="C:cytoplasm"/>
    <property type="evidence" value="ECO:0007669"/>
    <property type="project" value="UniProtKB-SubCell"/>
</dbReference>
<dbReference type="InterPro" id="IPR002848">
    <property type="entry name" value="Translin_fam"/>
</dbReference>
<sequence length="346" mass="38501">MSPSGTKRPFSSGEGNSRNGPNRSYSSQPRQQQQQPTAPPPTGPFIPMFTAFRNELDEHHDRRERIIKASRDITAASKKIIFTLHRLRPSSLPLSDTLSPHMTNEICDYESKIQHLLFSLLPDLQQLNGSRYWKQISPGLQEYIEAVGFRHYLLTGNVITWEEAAWYTSGLNGDEILKKLKGGSSEVDKDVEMGDAGDTVEDTSADTSEKEKEGEKKKLEGIKLSKEDYVLGLFDMTGEMMRFGVTSIATTPLSQLIPTSSTTTKSGKGSVKSTPQKCLDDLRNVRLAFEGLDLGRSAFGKDAEKKLEVMQQCVQKVEYAFYGIVVRGSERPDGWVAEIESSGNPE</sequence>
<gene>
    <name evidence="7" type="ORF">TWF694_010122</name>
</gene>
<dbReference type="Gene3D" id="1.20.58.190">
    <property type="entry name" value="Translin, domain 1"/>
    <property type="match status" value="1"/>
</dbReference>
<evidence type="ECO:0000256" key="4">
    <source>
        <dbReference type="ARBA" id="ARBA00022490"/>
    </source>
</evidence>
<comment type="subcellular location">
    <subcellularLocation>
        <location evidence="2">Cytoplasm</location>
    </subcellularLocation>
    <subcellularLocation>
        <location evidence="1">Nucleus</location>
    </subcellularLocation>
</comment>
<evidence type="ECO:0008006" key="9">
    <source>
        <dbReference type="Google" id="ProtNLM"/>
    </source>
</evidence>
<protein>
    <recommendedName>
        <fullName evidence="9">Translin</fullName>
    </recommendedName>
</protein>
<name>A0AAV9X9E2_9PEZI</name>
<comment type="caution">
    <text evidence="7">The sequence shown here is derived from an EMBL/GenBank/DDBJ whole genome shotgun (WGS) entry which is preliminary data.</text>
</comment>
<dbReference type="Proteomes" id="UP001365542">
    <property type="component" value="Unassembled WGS sequence"/>
</dbReference>
<accession>A0AAV9X9E2</accession>
<dbReference type="Pfam" id="PF01997">
    <property type="entry name" value="Translin"/>
    <property type="match status" value="1"/>
</dbReference>
<dbReference type="InterPro" id="IPR016068">
    <property type="entry name" value="Translin_N"/>
</dbReference>
<feature type="region of interest" description="Disordered" evidence="6">
    <location>
        <begin position="1"/>
        <end position="47"/>
    </location>
</feature>
<dbReference type="GO" id="GO:0005634">
    <property type="term" value="C:nucleus"/>
    <property type="evidence" value="ECO:0007669"/>
    <property type="project" value="UniProtKB-SubCell"/>
</dbReference>
<evidence type="ECO:0000256" key="6">
    <source>
        <dbReference type="SAM" id="MobiDB-lite"/>
    </source>
</evidence>
<comment type="similarity">
    <text evidence="3">Belongs to the translin family.</text>
</comment>
<dbReference type="InterPro" id="IPR016069">
    <property type="entry name" value="Translin_C"/>
</dbReference>
<dbReference type="CDD" id="cd14820">
    <property type="entry name" value="TRAX"/>
    <property type="match status" value="1"/>
</dbReference>
<evidence type="ECO:0000313" key="8">
    <source>
        <dbReference type="Proteomes" id="UP001365542"/>
    </source>
</evidence>
<feature type="compositionally biased region" description="Acidic residues" evidence="6">
    <location>
        <begin position="193"/>
        <end position="204"/>
    </location>
</feature>
<feature type="compositionally biased region" description="Basic and acidic residues" evidence="6">
    <location>
        <begin position="207"/>
        <end position="216"/>
    </location>
</feature>
<evidence type="ECO:0000256" key="1">
    <source>
        <dbReference type="ARBA" id="ARBA00004123"/>
    </source>
</evidence>
<evidence type="ECO:0000256" key="3">
    <source>
        <dbReference type="ARBA" id="ARBA00005902"/>
    </source>
</evidence>
<dbReference type="SUPFAM" id="SSF74784">
    <property type="entry name" value="Translin"/>
    <property type="match status" value="1"/>
</dbReference>
<organism evidence="7 8">
    <name type="scientific">Orbilia ellipsospora</name>
    <dbReference type="NCBI Taxonomy" id="2528407"/>
    <lineage>
        <taxon>Eukaryota</taxon>
        <taxon>Fungi</taxon>
        <taxon>Dikarya</taxon>
        <taxon>Ascomycota</taxon>
        <taxon>Pezizomycotina</taxon>
        <taxon>Orbiliomycetes</taxon>
        <taxon>Orbiliales</taxon>
        <taxon>Orbiliaceae</taxon>
        <taxon>Orbilia</taxon>
    </lineage>
</organism>
<evidence type="ECO:0000256" key="2">
    <source>
        <dbReference type="ARBA" id="ARBA00004496"/>
    </source>
</evidence>